<dbReference type="InterPro" id="IPR052086">
    <property type="entry name" value="Mannan_Polymerase_Subunit"/>
</dbReference>
<keyword evidence="2 9" id="KW-0812">Transmembrane</keyword>
<keyword evidence="10" id="KW-0808">Transferase</keyword>
<feature type="transmembrane region" description="Helical" evidence="9">
    <location>
        <begin position="224"/>
        <end position="247"/>
    </location>
</feature>
<feature type="transmembrane region" description="Helical" evidence="9">
    <location>
        <begin position="183"/>
        <end position="204"/>
    </location>
</feature>
<dbReference type="FunFam" id="3.90.550.10:FF:000017">
    <property type="entry name" value="Mannan polymerase II complex ANP1 subunit"/>
    <property type="match status" value="1"/>
</dbReference>
<feature type="compositionally biased region" description="Polar residues" evidence="8">
    <location>
        <begin position="1"/>
        <end position="10"/>
    </location>
</feature>
<evidence type="ECO:0000256" key="4">
    <source>
        <dbReference type="ARBA" id="ARBA00022989"/>
    </source>
</evidence>
<dbReference type="SUPFAM" id="SSF53448">
    <property type="entry name" value="Nucleotide-diphospho-sugar transferases"/>
    <property type="match status" value="1"/>
</dbReference>
<dbReference type="GO" id="GO:0006487">
    <property type="term" value="P:protein N-linked glycosylation"/>
    <property type="evidence" value="ECO:0007669"/>
    <property type="project" value="TreeGrafter"/>
</dbReference>
<dbReference type="GO" id="GO:0000032">
    <property type="term" value="P:cell wall mannoprotein biosynthetic process"/>
    <property type="evidence" value="ECO:0007669"/>
    <property type="project" value="TreeGrafter"/>
</dbReference>
<dbReference type="PANTHER" id="PTHR43083:SF4">
    <property type="entry name" value="N-GLYCOSYL-TRANSFERASE (AFU_ORTHOLOGUE AFUA_4G06870)"/>
    <property type="match status" value="1"/>
</dbReference>
<accession>A0A2G7G678</accession>
<keyword evidence="5" id="KW-0333">Golgi apparatus</keyword>
<evidence type="ECO:0000256" key="7">
    <source>
        <dbReference type="ARBA" id="ARBA00037964"/>
    </source>
</evidence>
<evidence type="ECO:0000256" key="2">
    <source>
        <dbReference type="ARBA" id="ARBA00022692"/>
    </source>
</evidence>
<reference evidence="10 11" key="1">
    <citation type="submission" date="2017-05" db="EMBL/GenBank/DDBJ databases">
        <title>Genome sequence for an aflatoxigenic pathogen of Argentinian peanut, Aspergillus arachidicola.</title>
        <authorList>
            <person name="Moore G."/>
            <person name="Beltz S.B."/>
            <person name="Mack B.M."/>
        </authorList>
    </citation>
    <scope>NUCLEOTIDE SEQUENCE [LARGE SCALE GENOMIC DNA]</scope>
    <source>
        <strain evidence="10 11">CBS 117610</strain>
    </source>
</reference>
<keyword evidence="6 9" id="KW-0472">Membrane</keyword>
<evidence type="ECO:0000256" key="5">
    <source>
        <dbReference type="ARBA" id="ARBA00023034"/>
    </source>
</evidence>
<proteinExistence type="inferred from homology"/>
<evidence type="ECO:0000313" key="11">
    <source>
        <dbReference type="Proteomes" id="UP000231358"/>
    </source>
</evidence>
<dbReference type="GO" id="GO:0000136">
    <property type="term" value="C:mannan polymerase complex"/>
    <property type="evidence" value="ECO:0007669"/>
    <property type="project" value="TreeGrafter"/>
</dbReference>
<dbReference type="Proteomes" id="UP000231358">
    <property type="component" value="Unassembled WGS sequence"/>
</dbReference>
<gene>
    <name evidence="10" type="ORF">AARAC_001351</name>
</gene>
<dbReference type="GO" id="GO:0000009">
    <property type="term" value="F:alpha-1,6-mannosyltransferase activity"/>
    <property type="evidence" value="ECO:0007669"/>
    <property type="project" value="TreeGrafter"/>
</dbReference>
<comment type="similarity">
    <text evidence="7">Belongs to the ANP1/MMN9/VAN1 family.</text>
</comment>
<comment type="subcellular location">
    <subcellularLocation>
        <location evidence="1">Golgi apparatus membrane</location>
        <topology evidence="1">Single-pass type II membrane protein</topology>
    </subcellularLocation>
</comment>
<evidence type="ECO:0000256" key="3">
    <source>
        <dbReference type="ARBA" id="ARBA00022968"/>
    </source>
</evidence>
<feature type="region of interest" description="Disordered" evidence="8">
    <location>
        <begin position="1"/>
        <end position="84"/>
    </location>
</feature>
<protein>
    <submittedName>
        <fullName evidence="10">N-glycosyl-transferase</fullName>
    </submittedName>
</protein>
<keyword evidence="4 9" id="KW-1133">Transmembrane helix</keyword>
<dbReference type="AlphaFoldDB" id="A0A2G7G678"/>
<dbReference type="EMBL" id="NEXV01000108">
    <property type="protein sequence ID" value="PIG88348.1"/>
    <property type="molecule type" value="Genomic_DNA"/>
</dbReference>
<evidence type="ECO:0000256" key="8">
    <source>
        <dbReference type="SAM" id="MobiDB-lite"/>
    </source>
</evidence>
<dbReference type="PANTHER" id="PTHR43083">
    <property type="entry name" value="MANNAN POLYMERASE II"/>
    <property type="match status" value="1"/>
</dbReference>
<evidence type="ECO:0000313" key="10">
    <source>
        <dbReference type="EMBL" id="PIG88348.1"/>
    </source>
</evidence>
<feature type="compositionally biased region" description="Polar residues" evidence="8">
    <location>
        <begin position="71"/>
        <end position="84"/>
    </location>
</feature>
<dbReference type="Gene3D" id="3.90.550.10">
    <property type="entry name" value="Spore Coat Polysaccharide Biosynthesis Protein SpsA, Chain A"/>
    <property type="match status" value="1"/>
</dbReference>
<keyword evidence="3" id="KW-0735">Signal-anchor</keyword>
<evidence type="ECO:0000256" key="9">
    <source>
        <dbReference type="SAM" id="Phobius"/>
    </source>
</evidence>
<dbReference type="Pfam" id="PF03452">
    <property type="entry name" value="Anp1"/>
    <property type="match status" value="1"/>
</dbReference>
<evidence type="ECO:0000256" key="1">
    <source>
        <dbReference type="ARBA" id="ARBA00004323"/>
    </source>
</evidence>
<dbReference type="InterPro" id="IPR029044">
    <property type="entry name" value="Nucleotide-diphossugar_trans"/>
</dbReference>
<dbReference type="STRING" id="656916.A0A2G7G678"/>
<name>A0A2G7G678_9EURO</name>
<keyword evidence="11" id="KW-1185">Reference proteome</keyword>
<sequence length="611" mass="69574">MFEDMSSMTDDISRRCSLPSVRSIANAPNATEMTDDRRYRPCPAPPSSQESFPVKSPFPASEHIVTPPSPANSADSSWPESLPSQKMFEWPQDLSSADLVNLIAPKHINRKPPLQQLCGRKRKGSMITGECDDQREKHRIAEGNRRKNLSQLHRELDSRIHDFFLERAGWNPSKSLPESKEHIVQGAIFLIDFMLLIIIAKMLLPKGGVTWKSAKARLPPWRAILVLVTRTRFLVSLALTGLLILLWRGISKSASEMQNFYCYGPPKSPMDMSLNEMAEWNAHMQTPVVYNHHDPYEVNSSTIHNINLNPIGSSAQAVANAERVLILTPLRDAGPYLQKYFELLYKLSYPHHLIDLAFLVGDSKDDTESLLVSELNRIQEQGDKVAFRSASIIKKDFGADVNMNVEDRHSFAAQGPRRKAIGRARNYLLYSALKPDHSWVYWRDVDIVDSPETILQDFMAHDRDILVPNIWFHRYKDGVDVEGRFDYNSWIESDKGRRLRQTLDPDTVLAEGYKEYDTGRQYLVSMGDWRNNKDEEVELDGIGGVNILVKADVHRTGINFPAYAFENQAETEGFARMAKRAGYQVYGLPNYVVWHIDTDEKPGNLGDRKAY</sequence>
<comment type="caution">
    <text evidence="10">The sequence shown here is derived from an EMBL/GenBank/DDBJ whole genome shotgun (WGS) entry which is preliminary data.</text>
</comment>
<evidence type="ECO:0000256" key="6">
    <source>
        <dbReference type="ARBA" id="ARBA00023136"/>
    </source>
</evidence>
<organism evidence="10 11">
    <name type="scientific">Aspergillus arachidicola</name>
    <dbReference type="NCBI Taxonomy" id="656916"/>
    <lineage>
        <taxon>Eukaryota</taxon>
        <taxon>Fungi</taxon>
        <taxon>Dikarya</taxon>
        <taxon>Ascomycota</taxon>
        <taxon>Pezizomycotina</taxon>
        <taxon>Eurotiomycetes</taxon>
        <taxon>Eurotiomycetidae</taxon>
        <taxon>Eurotiales</taxon>
        <taxon>Aspergillaceae</taxon>
        <taxon>Aspergillus</taxon>
        <taxon>Aspergillus subgen. Circumdati</taxon>
    </lineage>
</organism>